<accession>A0AA37TYD4</accession>
<dbReference type="InterPro" id="IPR011545">
    <property type="entry name" value="DEAD/DEAH_box_helicase_dom"/>
</dbReference>
<dbReference type="SMART" id="SM00487">
    <property type="entry name" value="DEXDc"/>
    <property type="match status" value="1"/>
</dbReference>
<dbReference type="GO" id="GO:0016787">
    <property type="term" value="F:hydrolase activity"/>
    <property type="evidence" value="ECO:0007669"/>
    <property type="project" value="UniProtKB-KW"/>
</dbReference>
<evidence type="ECO:0000313" key="7">
    <source>
        <dbReference type="EMBL" id="GLV14956.1"/>
    </source>
</evidence>
<comment type="caution">
    <text evidence="7">The sequence shown here is derived from an EMBL/GenBank/DDBJ whole genome shotgun (WGS) entry which is preliminary data.</text>
</comment>
<dbReference type="EMBL" id="BSRA01000021">
    <property type="protein sequence ID" value="GLV14956.1"/>
    <property type="molecule type" value="Genomic_DNA"/>
</dbReference>
<organism evidence="7 8">
    <name type="scientific">Alicyclobacillus hesperidum</name>
    <dbReference type="NCBI Taxonomy" id="89784"/>
    <lineage>
        <taxon>Bacteria</taxon>
        <taxon>Bacillati</taxon>
        <taxon>Bacillota</taxon>
        <taxon>Bacilli</taxon>
        <taxon>Bacillales</taxon>
        <taxon>Alicyclobacillaceae</taxon>
        <taxon>Alicyclobacillus</taxon>
    </lineage>
</organism>
<dbReference type="Pfam" id="PF00270">
    <property type="entry name" value="DEAD"/>
    <property type="match status" value="1"/>
</dbReference>
<keyword evidence="1" id="KW-0547">Nucleotide-binding</keyword>
<dbReference type="GO" id="GO:0005524">
    <property type="term" value="F:ATP binding"/>
    <property type="evidence" value="ECO:0007669"/>
    <property type="project" value="UniProtKB-KW"/>
</dbReference>
<dbReference type="PROSITE" id="PS51194">
    <property type="entry name" value="HELICASE_CTER"/>
    <property type="match status" value="1"/>
</dbReference>
<evidence type="ECO:0000259" key="5">
    <source>
        <dbReference type="PROSITE" id="PS51192"/>
    </source>
</evidence>
<feature type="domain" description="Helicase ATP-binding" evidence="5">
    <location>
        <begin position="288"/>
        <end position="485"/>
    </location>
</feature>
<evidence type="ECO:0000259" key="6">
    <source>
        <dbReference type="PROSITE" id="PS51194"/>
    </source>
</evidence>
<evidence type="ECO:0000256" key="3">
    <source>
        <dbReference type="ARBA" id="ARBA00022806"/>
    </source>
</evidence>
<dbReference type="InterPro" id="IPR050474">
    <property type="entry name" value="Hel308_SKI2-like"/>
</dbReference>
<dbReference type="CDD" id="cd17921">
    <property type="entry name" value="DEXHc_Ski2"/>
    <property type="match status" value="1"/>
</dbReference>
<keyword evidence="4" id="KW-0067">ATP-binding</keyword>
<protein>
    <submittedName>
        <fullName evidence="7">Helicase</fullName>
    </submittedName>
</protein>
<dbReference type="GO" id="GO:0003676">
    <property type="term" value="F:nucleic acid binding"/>
    <property type="evidence" value="ECO:0007669"/>
    <property type="project" value="InterPro"/>
</dbReference>
<evidence type="ECO:0000256" key="2">
    <source>
        <dbReference type="ARBA" id="ARBA00022801"/>
    </source>
</evidence>
<dbReference type="Proteomes" id="UP001157137">
    <property type="component" value="Unassembled WGS sequence"/>
</dbReference>
<keyword evidence="2" id="KW-0378">Hydrolase</keyword>
<dbReference type="InterPro" id="IPR027417">
    <property type="entry name" value="P-loop_NTPase"/>
</dbReference>
<dbReference type="RefSeq" id="WP_284228132.1">
    <property type="nucleotide sequence ID" value="NZ_BSRA01000021.1"/>
</dbReference>
<dbReference type="SUPFAM" id="SSF52540">
    <property type="entry name" value="P-loop containing nucleoside triphosphate hydrolases"/>
    <property type="match status" value="1"/>
</dbReference>
<dbReference type="PANTHER" id="PTHR47961:SF6">
    <property type="entry name" value="DNA-DIRECTED DNA POLYMERASE"/>
    <property type="match status" value="1"/>
</dbReference>
<dbReference type="Gene3D" id="3.40.50.300">
    <property type="entry name" value="P-loop containing nucleotide triphosphate hydrolases"/>
    <property type="match status" value="2"/>
</dbReference>
<dbReference type="InterPro" id="IPR001650">
    <property type="entry name" value="Helicase_C-like"/>
</dbReference>
<dbReference type="InterPro" id="IPR014001">
    <property type="entry name" value="Helicase_ATP-bd"/>
</dbReference>
<evidence type="ECO:0000256" key="4">
    <source>
        <dbReference type="ARBA" id="ARBA00022840"/>
    </source>
</evidence>
<dbReference type="AlphaFoldDB" id="A0AA37TYD4"/>
<feature type="domain" description="Helicase C-terminal" evidence="6">
    <location>
        <begin position="612"/>
        <end position="768"/>
    </location>
</feature>
<keyword evidence="3 7" id="KW-0347">Helicase</keyword>
<dbReference type="SMART" id="SM00490">
    <property type="entry name" value="HELICc"/>
    <property type="match status" value="1"/>
</dbReference>
<sequence>MADNEKTLEELRKVRSELASDVLPPSFAKLYSQYTRLRMKQSGLKGWRDDEFSDRLADAVTLIDAGLSEREIGGEGWREALKRSGELLEWLSHPEMNTEQLPLRLLSAGVYQLAGFPALSMGLLVSVAADATDSHILASLLRADFPTLFDLIKGYWETELAKRQRRGGTFRQINISDISSRLVDETVKALGILCSYMRWGEAERLELAQEKLRNLSDVMFYGTDSYSWLLAKIVAEVVREYITTSMRRYVRELQNGVSDYGKKAFERYLRSNYRARKSLAWHSQVRGIERLLQDGSFALCTPTGSGKTTIAELAIIQSMFQHDDTDIFFGAVGPIVIYLVPSRALATEVEAKLGSVLGNLGSQSVKVTGLYGGIDWGPTDAWVTSPDPTVLICTYEKAEALIRFLGPLFLNRVSLIVIDEAHFVQFNGSTYEDLRNGENRSLRLEMLVNRLLRHVNDKRIIALSAVAKKNESLAHWVTGNESSEPVVTNYRSTRQLIGRLEWSHTGEFEIHYDILNGSYLGFDDEGDGGVPYIPKPFAPFPVPYQQLHSKYIGGENKVGKRQRPYLFWAAMQLAQPYEQGNQHSVLISVTQKVGGYAEDFLYVVNNTLAEDSLPQFFERPTDSTNQELFDKCLDACADYFGTDSYEYQLLEKGVVVHHGSMPGILARLLVELLQKGIVHIALATSTLSEGINLPFETVIVPTLIRDQDTLPITEFMNLAGRAGRPGWGTEGRTLVLLQTATRERSSQKAWRIYNRVLQDITGNRQSEQNATVQSPLGALMSHMERAWSQVTGSHSGDEFFEWLERTVPLEDPATGAELAAEEALDALDGHLLSVLVEQESMTGETMNRSDLEDYLIDVWRKTYARYVVSDTEHWEEVFAVRGQALQERIYPDSRFRRRLYRTSVAPRYGKRILKGYQVIRDHLVTGANYSEWSTEERLQFIIQTVEQISNIGNKFEIPGSHGRGKNAPSWYEIMTWWMNPRGASKRPTKNQVSEWVKFVKRQFEYKFNWGLGTVLALILDDVNAGALQETSIEDWPKTGLPWVVFWLKELITWGTLDPVAAMLLTYSVEFTRSNAETRAQDYYETTNGLDADEVLNAKRIKEWVDRITRDNAALPTEPTPTGIKVSLSRDFSKAKVQEWRVVPITKEGSITWLDPAGYELATCEIPAWWRDRMDATHDFVLNVKSKTIKVSRYL</sequence>
<name>A0AA37TYD4_9BACL</name>
<evidence type="ECO:0000313" key="8">
    <source>
        <dbReference type="Proteomes" id="UP001157137"/>
    </source>
</evidence>
<evidence type="ECO:0000256" key="1">
    <source>
        <dbReference type="ARBA" id="ARBA00022741"/>
    </source>
</evidence>
<reference evidence="7" key="1">
    <citation type="submission" date="2023-02" db="EMBL/GenBank/DDBJ databases">
        <title>Proposal of a novel subspecies: Alicyclobacillus hesperidum subspecies aegle.</title>
        <authorList>
            <person name="Goto K."/>
            <person name="Fujii T."/>
            <person name="Yasui K."/>
            <person name="Mochida K."/>
            <person name="Kato-Tanaka Y."/>
            <person name="Morohoshi S."/>
            <person name="An S.Y."/>
            <person name="Kasai H."/>
            <person name="Yokota A."/>
        </authorList>
    </citation>
    <scope>NUCLEOTIDE SEQUENCE</scope>
    <source>
        <strain evidence="7">DSM 12766</strain>
    </source>
</reference>
<dbReference type="PANTHER" id="PTHR47961">
    <property type="entry name" value="DNA POLYMERASE THETA, PUTATIVE (AFU_ORTHOLOGUE AFUA_1G05260)-RELATED"/>
    <property type="match status" value="1"/>
</dbReference>
<gene>
    <name evidence="7" type="ORF">Heshes_26410</name>
</gene>
<dbReference type="GO" id="GO:0004386">
    <property type="term" value="F:helicase activity"/>
    <property type="evidence" value="ECO:0007669"/>
    <property type="project" value="UniProtKB-KW"/>
</dbReference>
<proteinExistence type="predicted"/>
<dbReference type="PROSITE" id="PS51192">
    <property type="entry name" value="HELICASE_ATP_BIND_1"/>
    <property type="match status" value="1"/>
</dbReference>